<dbReference type="GO" id="GO:0046677">
    <property type="term" value="P:response to antibiotic"/>
    <property type="evidence" value="ECO:0007669"/>
    <property type="project" value="UniProtKB-KW"/>
</dbReference>
<comment type="caution">
    <text evidence="8">The sequence shown here is derived from an EMBL/GenBank/DDBJ whole genome shotgun (WGS) entry which is preliminary data.</text>
</comment>
<evidence type="ECO:0000256" key="2">
    <source>
        <dbReference type="ARBA" id="ARBA00022692"/>
    </source>
</evidence>
<evidence type="ECO:0000256" key="1">
    <source>
        <dbReference type="ARBA" id="ARBA00004141"/>
    </source>
</evidence>
<dbReference type="InterPro" id="IPR000412">
    <property type="entry name" value="ABC_2_transport"/>
</dbReference>
<evidence type="ECO:0000313" key="8">
    <source>
        <dbReference type="EMBL" id="NNH03694.1"/>
    </source>
</evidence>
<dbReference type="Pfam" id="PF01061">
    <property type="entry name" value="ABC2_membrane"/>
    <property type="match status" value="1"/>
</dbReference>
<dbReference type="InterPro" id="IPR047817">
    <property type="entry name" value="ABC2_TM_bact-type"/>
</dbReference>
<evidence type="ECO:0000256" key="4">
    <source>
        <dbReference type="ARBA" id="ARBA00023136"/>
    </source>
</evidence>
<comment type="subcellular location">
    <subcellularLocation>
        <location evidence="6">Cell membrane</location>
        <topology evidence="6">Multi-pass membrane protein</topology>
    </subcellularLocation>
    <subcellularLocation>
        <location evidence="1">Membrane</location>
        <topology evidence="1">Multi-pass membrane protein</topology>
    </subcellularLocation>
</comment>
<feature type="transmembrane region" description="Helical" evidence="6">
    <location>
        <begin position="47"/>
        <end position="70"/>
    </location>
</feature>
<sequence>MTALAATITPVADRDLSNHAGIVQTLQNTFTMAYRGLVRIRRTPEQLIDVTVQPIIFTLMFAYLFGGAIAGDVQSYLPALIPGILVQTVITTSVVTGTQLREDMDKGVFDRFRSLPIARIAPLSGALLADTLRYLIATTLTFVMGFIMGYHPAGGIGSVVLAGLLVIACSWAISWIFAFFGVIARTASSVQGISMLVLFPLTFLSNAYVPVDTLPSWLAWFANINPISHLVTAVRELANNATIGGDFWMSLLGAAVIVAIFAPLTVRAYMRKA</sequence>
<dbReference type="GO" id="GO:0140359">
    <property type="term" value="F:ABC-type transporter activity"/>
    <property type="evidence" value="ECO:0007669"/>
    <property type="project" value="InterPro"/>
</dbReference>
<evidence type="ECO:0000256" key="6">
    <source>
        <dbReference type="RuleBase" id="RU361157"/>
    </source>
</evidence>
<keyword evidence="2 6" id="KW-0812">Transmembrane</keyword>
<evidence type="ECO:0000256" key="3">
    <source>
        <dbReference type="ARBA" id="ARBA00022989"/>
    </source>
</evidence>
<keyword evidence="6" id="KW-1003">Cell membrane</keyword>
<accession>A0A7Y2M0G1</accession>
<organism evidence="8 9">
    <name type="scientific">Microbacterium ulmi</name>
    <dbReference type="NCBI Taxonomy" id="179095"/>
    <lineage>
        <taxon>Bacteria</taxon>
        <taxon>Bacillati</taxon>
        <taxon>Actinomycetota</taxon>
        <taxon>Actinomycetes</taxon>
        <taxon>Micrococcales</taxon>
        <taxon>Microbacteriaceae</taxon>
        <taxon>Microbacterium</taxon>
    </lineage>
</organism>
<dbReference type="GO" id="GO:0043190">
    <property type="term" value="C:ATP-binding cassette (ABC) transporter complex"/>
    <property type="evidence" value="ECO:0007669"/>
    <property type="project" value="InterPro"/>
</dbReference>
<protein>
    <recommendedName>
        <fullName evidence="6">Transport permease protein</fullName>
    </recommendedName>
</protein>
<feature type="transmembrane region" description="Helical" evidence="6">
    <location>
        <begin position="247"/>
        <end position="270"/>
    </location>
</feature>
<keyword evidence="3 6" id="KW-1133">Transmembrane helix</keyword>
<dbReference type="PANTHER" id="PTHR43229">
    <property type="entry name" value="NODULATION PROTEIN J"/>
    <property type="match status" value="1"/>
</dbReference>
<dbReference type="AlphaFoldDB" id="A0A7Y2M0G1"/>
<feature type="transmembrane region" description="Helical" evidence="6">
    <location>
        <begin position="156"/>
        <end position="180"/>
    </location>
</feature>
<proteinExistence type="inferred from homology"/>
<dbReference type="PANTHER" id="PTHR43229:SF2">
    <property type="entry name" value="NODULATION PROTEIN J"/>
    <property type="match status" value="1"/>
</dbReference>
<feature type="domain" description="ABC transmembrane type-2" evidence="7">
    <location>
        <begin position="45"/>
        <end position="272"/>
    </location>
</feature>
<feature type="transmembrane region" description="Helical" evidence="6">
    <location>
        <begin position="132"/>
        <end position="150"/>
    </location>
</feature>
<feature type="transmembrane region" description="Helical" evidence="6">
    <location>
        <begin position="192"/>
        <end position="211"/>
    </location>
</feature>
<feature type="transmembrane region" description="Helical" evidence="6">
    <location>
        <begin position="76"/>
        <end position="96"/>
    </location>
</feature>
<keyword evidence="4 6" id="KW-0472">Membrane</keyword>
<dbReference type="InterPro" id="IPR013525">
    <property type="entry name" value="ABC2_TM"/>
</dbReference>
<gene>
    <name evidence="8" type="ORF">HLA99_07525</name>
</gene>
<dbReference type="EMBL" id="JABEMB010000008">
    <property type="protein sequence ID" value="NNH03694.1"/>
    <property type="molecule type" value="Genomic_DNA"/>
</dbReference>
<comment type="similarity">
    <text evidence="6">Belongs to the ABC-2 integral membrane protein family.</text>
</comment>
<dbReference type="Proteomes" id="UP000543598">
    <property type="component" value="Unassembled WGS sequence"/>
</dbReference>
<name>A0A7Y2M0G1_9MICO</name>
<dbReference type="PROSITE" id="PS51012">
    <property type="entry name" value="ABC_TM2"/>
    <property type="match status" value="1"/>
</dbReference>
<keyword evidence="5" id="KW-0046">Antibiotic resistance</keyword>
<dbReference type="RefSeq" id="WP_167036141.1">
    <property type="nucleotide sequence ID" value="NZ_BAAANA010000001.1"/>
</dbReference>
<reference evidence="8 9" key="1">
    <citation type="submission" date="2020-05" db="EMBL/GenBank/DDBJ databases">
        <title>MicrobeNet Type strains.</title>
        <authorList>
            <person name="Nicholson A.C."/>
        </authorList>
    </citation>
    <scope>NUCLEOTIDE SEQUENCE [LARGE SCALE GENOMIC DNA]</scope>
    <source>
        <strain evidence="8 9">JCM 14282</strain>
    </source>
</reference>
<evidence type="ECO:0000256" key="5">
    <source>
        <dbReference type="ARBA" id="ARBA00023251"/>
    </source>
</evidence>
<evidence type="ECO:0000259" key="7">
    <source>
        <dbReference type="PROSITE" id="PS51012"/>
    </source>
</evidence>
<keyword evidence="6" id="KW-0813">Transport</keyword>
<dbReference type="InterPro" id="IPR051784">
    <property type="entry name" value="Nod_factor_ABC_transporter"/>
</dbReference>
<keyword evidence="9" id="KW-1185">Reference proteome</keyword>
<dbReference type="PIRSF" id="PIRSF006648">
    <property type="entry name" value="DrrB"/>
    <property type="match status" value="1"/>
</dbReference>
<evidence type="ECO:0000313" key="9">
    <source>
        <dbReference type="Proteomes" id="UP000543598"/>
    </source>
</evidence>